<gene>
    <name evidence="4" type="ORF">ACE3NQ_15920</name>
</gene>
<dbReference type="PANTHER" id="PTHR43377:SF1">
    <property type="entry name" value="BILIVERDIN REDUCTASE A"/>
    <property type="match status" value="1"/>
</dbReference>
<evidence type="ECO:0000259" key="2">
    <source>
        <dbReference type="Pfam" id="PF01408"/>
    </source>
</evidence>
<evidence type="ECO:0000256" key="1">
    <source>
        <dbReference type="ARBA" id="ARBA00010928"/>
    </source>
</evidence>
<name>A0ABV5B9P8_9BACL</name>
<keyword evidence="5" id="KW-1185">Reference proteome</keyword>
<dbReference type="SUPFAM" id="SSF55347">
    <property type="entry name" value="Glyceraldehyde-3-phosphate dehydrogenase-like, C-terminal domain"/>
    <property type="match status" value="1"/>
</dbReference>
<sequence>MIKVVVIGAGTMGSTHAQAYEQMEGVQVAGVVDIQPERAQSLAEEVHARPFASYEEAMSALDDVDVVDVCLPTYLHKQYVLQAAQAGKHVICEKPLARHLADAEEMIAVCKQHGVKLFVGHVLRFFPEYAQARTVIEAGDLGEIGVVRTSRGGAFPRAWNNWYADYSLSGGLTLDMIIHDFDYLRWCFGEVDRVYAKSLRGRVYGQIDYALVTLRFQSGVIAHVEGTWAHESFAMSFEIAGKNGVLHFDSARDNPVTAVSRNEVQGGPGVAVPESPLREGTYYRELKHFMDCIANGSEPQITAEDGLEALRISLAALESMETGKPVTLIHKSSVMQHQS</sequence>
<organism evidence="4 5">
    <name type="scientific">Paenibacillus terreus</name>
    <dbReference type="NCBI Taxonomy" id="1387834"/>
    <lineage>
        <taxon>Bacteria</taxon>
        <taxon>Bacillati</taxon>
        <taxon>Bacillota</taxon>
        <taxon>Bacilli</taxon>
        <taxon>Bacillales</taxon>
        <taxon>Paenibacillaceae</taxon>
        <taxon>Paenibacillus</taxon>
    </lineage>
</organism>
<dbReference type="PANTHER" id="PTHR43377">
    <property type="entry name" value="BILIVERDIN REDUCTASE A"/>
    <property type="match status" value="1"/>
</dbReference>
<dbReference type="Pfam" id="PF01408">
    <property type="entry name" value="GFO_IDH_MocA"/>
    <property type="match status" value="1"/>
</dbReference>
<proteinExistence type="inferred from homology"/>
<comment type="caution">
    <text evidence="4">The sequence shown here is derived from an EMBL/GenBank/DDBJ whole genome shotgun (WGS) entry which is preliminary data.</text>
</comment>
<dbReference type="Gene3D" id="3.30.360.10">
    <property type="entry name" value="Dihydrodipicolinate Reductase, domain 2"/>
    <property type="match status" value="1"/>
</dbReference>
<dbReference type="InterPro" id="IPR000683">
    <property type="entry name" value="Gfo/Idh/MocA-like_OxRdtase_N"/>
</dbReference>
<dbReference type="EMBL" id="JBHILM010000017">
    <property type="protein sequence ID" value="MFB5682413.1"/>
    <property type="molecule type" value="Genomic_DNA"/>
</dbReference>
<evidence type="ECO:0000313" key="4">
    <source>
        <dbReference type="EMBL" id="MFB5682413.1"/>
    </source>
</evidence>
<dbReference type="Proteomes" id="UP001580407">
    <property type="component" value="Unassembled WGS sequence"/>
</dbReference>
<comment type="similarity">
    <text evidence="1">Belongs to the Gfo/Idh/MocA family.</text>
</comment>
<evidence type="ECO:0000259" key="3">
    <source>
        <dbReference type="Pfam" id="PF02894"/>
    </source>
</evidence>
<dbReference type="Pfam" id="PF02894">
    <property type="entry name" value="GFO_IDH_MocA_C"/>
    <property type="match status" value="1"/>
</dbReference>
<dbReference type="SUPFAM" id="SSF51735">
    <property type="entry name" value="NAD(P)-binding Rossmann-fold domains"/>
    <property type="match status" value="1"/>
</dbReference>
<feature type="domain" description="Gfo/Idh/MocA-like oxidoreductase C-terminal" evidence="3">
    <location>
        <begin position="135"/>
        <end position="328"/>
    </location>
</feature>
<reference evidence="4 5" key="1">
    <citation type="submission" date="2024-09" db="EMBL/GenBank/DDBJ databases">
        <authorList>
            <person name="Ruan L."/>
        </authorList>
    </citation>
    <scope>NUCLEOTIDE SEQUENCE [LARGE SCALE GENOMIC DNA]</scope>
    <source>
        <strain evidence="4 5">D33</strain>
    </source>
</reference>
<dbReference type="RefSeq" id="WP_375526166.1">
    <property type="nucleotide sequence ID" value="NZ_JBHILM010000017.1"/>
</dbReference>
<evidence type="ECO:0000313" key="5">
    <source>
        <dbReference type="Proteomes" id="UP001580407"/>
    </source>
</evidence>
<dbReference type="InterPro" id="IPR051450">
    <property type="entry name" value="Gfo/Idh/MocA_Oxidoreductases"/>
</dbReference>
<dbReference type="Gene3D" id="3.40.50.720">
    <property type="entry name" value="NAD(P)-binding Rossmann-like Domain"/>
    <property type="match status" value="1"/>
</dbReference>
<dbReference type="InterPro" id="IPR004104">
    <property type="entry name" value="Gfo/Idh/MocA-like_OxRdtase_C"/>
</dbReference>
<accession>A0ABV5B9P8</accession>
<protein>
    <submittedName>
        <fullName evidence="4">Gfo/Idh/MocA family protein</fullName>
    </submittedName>
</protein>
<feature type="domain" description="Gfo/Idh/MocA-like oxidoreductase N-terminal" evidence="2">
    <location>
        <begin position="2"/>
        <end position="121"/>
    </location>
</feature>
<dbReference type="InterPro" id="IPR036291">
    <property type="entry name" value="NAD(P)-bd_dom_sf"/>
</dbReference>